<reference evidence="9 10" key="1">
    <citation type="submission" date="2020-08" db="EMBL/GenBank/DDBJ databases">
        <title>Genomic Encyclopedia of Type Strains, Phase IV (KMG-IV): sequencing the most valuable type-strain genomes for metagenomic binning, comparative biology and taxonomic classification.</title>
        <authorList>
            <person name="Goeker M."/>
        </authorList>
    </citation>
    <scope>NUCLEOTIDE SEQUENCE [LARGE SCALE GENOMIC DNA]</scope>
    <source>
        <strain evidence="9 10">DSM 45615</strain>
    </source>
</reference>
<dbReference type="Pfam" id="PF03704">
    <property type="entry name" value="BTAD"/>
    <property type="match status" value="1"/>
</dbReference>
<dbReference type="InterPro" id="IPR011990">
    <property type="entry name" value="TPR-like_helical_dom_sf"/>
</dbReference>
<keyword evidence="2" id="KW-0805">Transcription regulation</keyword>
<evidence type="ECO:0000256" key="2">
    <source>
        <dbReference type="ARBA" id="ARBA00023015"/>
    </source>
</evidence>
<feature type="region of interest" description="Disordered" evidence="7">
    <location>
        <begin position="248"/>
        <end position="274"/>
    </location>
</feature>
<dbReference type="PANTHER" id="PTHR35807">
    <property type="entry name" value="TRANSCRIPTIONAL REGULATOR REDD-RELATED"/>
    <property type="match status" value="1"/>
</dbReference>
<dbReference type="Proteomes" id="UP000578449">
    <property type="component" value="Unassembled WGS sequence"/>
</dbReference>
<evidence type="ECO:0000259" key="8">
    <source>
        <dbReference type="PROSITE" id="PS51755"/>
    </source>
</evidence>
<dbReference type="InterPro" id="IPR001867">
    <property type="entry name" value="OmpR/PhoB-type_DNA-bd"/>
</dbReference>
<dbReference type="Pfam" id="PF13374">
    <property type="entry name" value="TPR_10"/>
    <property type="match status" value="1"/>
</dbReference>
<dbReference type="InterPro" id="IPR019734">
    <property type="entry name" value="TPR_rpt"/>
</dbReference>
<dbReference type="SUPFAM" id="SSF52540">
    <property type="entry name" value="P-loop containing nucleoside triphosphate hydrolases"/>
    <property type="match status" value="1"/>
</dbReference>
<dbReference type="Gene3D" id="1.10.10.10">
    <property type="entry name" value="Winged helix-like DNA-binding domain superfamily/Winged helix DNA-binding domain"/>
    <property type="match status" value="1"/>
</dbReference>
<dbReference type="PRINTS" id="PR00364">
    <property type="entry name" value="DISEASERSIST"/>
</dbReference>
<keyword evidence="4" id="KW-0804">Transcription</keyword>
<dbReference type="EMBL" id="JACHGN010000041">
    <property type="protein sequence ID" value="MBB5140362.1"/>
    <property type="molecule type" value="Genomic_DNA"/>
</dbReference>
<gene>
    <name evidence="9" type="ORF">HNP84_010129</name>
</gene>
<feature type="domain" description="OmpR/PhoB-type" evidence="8">
    <location>
        <begin position="1"/>
        <end position="94"/>
    </location>
</feature>
<comment type="similarity">
    <text evidence="1">Belongs to the AfsR/DnrI/RedD regulatory family.</text>
</comment>
<dbReference type="GO" id="GO:0003677">
    <property type="term" value="F:DNA binding"/>
    <property type="evidence" value="ECO:0007669"/>
    <property type="project" value="UniProtKB-UniRule"/>
</dbReference>
<evidence type="ECO:0000313" key="10">
    <source>
        <dbReference type="Proteomes" id="UP000578449"/>
    </source>
</evidence>
<feature type="compositionally biased region" description="Basic and acidic residues" evidence="7">
    <location>
        <begin position="952"/>
        <end position="961"/>
    </location>
</feature>
<dbReference type="InterPro" id="IPR016032">
    <property type="entry name" value="Sig_transdc_resp-reg_C-effctor"/>
</dbReference>
<evidence type="ECO:0000256" key="1">
    <source>
        <dbReference type="ARBA" id="ARBA00005820"/>
    </source>
</evidence>
<evidence type="ECO:0000256" key="4">
    <source>
        <dbReference type="ARBA" id="ARBA00023163"/>
    </source>
</evidence>
<dbReference type="SMART" id="SM00028">
    <property type="entry name" value="TPR"/>
    <property type="match status" value="4"/>
</dbReference>
<keyword evidence="10" id="KW-1185">Reference proteome</keyword>
<dbReference type="PROSITE" id="PS50005">
    <property type="entry name" value="TPR"/>
    <property type="match status" value="1"/>
</dbReference>
<dbReference type="Pfam" id="PF13424">
    <property type="entry name" value="TPR_12"/>
    <property type="match status" value="2"/>
</dbReference>
<dbReference type="InterPro" id="IPR036388">
    <property type="entry name" value="WH-like_DNA-bd_sf"/>
</dbReference>
<keyword evidence="5" id="KW-0802">TPR repeat</keyword>
<accession>A0A840PMT2</accession>
<dbReference type="AlphaFoldDB" id="A0A840PMT2"/>
<dbReference type="GO" id="GO:0006355">
    <property type="term" value="P:regulation of DNA-templated transcription"/>
    <property type="evidence" value="ECO:0007669"/>
    <property type="project" value="InterPro"/>
</dbReference>
<dbReference type="Gene3D" id="3.40.50.300">
    <property type="entry name" value="P-loop containing nucleotide triphosphate hydrolases"/>
    <property type="match status" value="1"/>
</dbReference>
<evidence type="ECO:0000256" key="6">
    <source>
        <dbReference type="PROSITE-ProRule" id="PRU01091"/>
    </source>
</evidence>
<proteinExistence type="inferred from homology"/>
<organism evidence="9 10">
    <name type="scientific">Thermocatellispora tengchongensis</name>
    <dbReference type="NCBI Taxonomy" id="1073253"/>
    <lineage>
        <taxon>Bacteria</taxon>
        <taxon>Bacillati</taxon>
        <taxon>Actinomycetota</taxon>
        <taxon>Actinomycetes</taxon>
        <taxon>Streptosporangiales</taxon>
        <taxon>Streptosporangiaceae</taxon>
        <taxon>Thermocatellispora</taxon>
    </lineage>
</organism>
<dbReference type="PANTHER" id="PTHR35807:SF1">
    <property type="entry name" value="TRANSCRIPTIONAL REGULATOR REDD"/>
    <property type="match status" value="1"/>
</dbReference>
<evidence type="ECO:0000256" key="7">
    <source>
        <dbReference type="SAM" id="MobiDB-lite"/>
    </source>
</evidence>
<dbReference type="CDD" id="cd15831">
    <property type="entry name" value="BTAD"/>
    <property type="match status" value="1"/>
</dbReference>
<evidence type="ECO:0000256" key="5">
    <source>
        <dbReference type="PROSITE-ProRule" id="PRU00339"/>
    </source>
</evidence>
<dbReference type="Gene3D" id="1.25.40.10">
    <property type="entry name" value="Tetratricopeptide repeat domain"/>
    <property type="match status" value="3"/>
</dbReference>
<feature type="repeat" description="TPR" evidence="5">
    <location>
        <begin position="858"/>
        <end position="891"/>
    </location>
</feature>
<sequence>MRFRVLGPLSVVADGREVPIGGNKLRVVLAGLLLRAGETVPVSRLAGWLWPDDGGGDPDRARATVHSYVNRLRGRLGPGGAVVVTAHDGYRAEPGAGALDLLRFRELAAAGGRAAASGDLEAASRALSEAMALWRGGPLLANVDSPALHAEEVEPLAEEWLRAQERWLDVGLRTGRHAELIGVLRELTRAHPLREPLWERLMLALHGAGRHAEALRAYHTLRELLAEELGVDPGEAVRATYQAILTEDPSVREPAAPPPPVVAAAPDAGSRPGPPVPRQLRPDIPGFAGRAAELATLDRLLDEHTGRGGAGLPTIVSLQGTAGSGKTALAVHWAHRVRERFPGGQLYLDLHGYGPERPVGPAAALETLLRALGAPPDRIPAGLEERAALYRTLLSGRRVLVLLDNAAGSDQVRPLVPGSDGMVLVTSRNQLRGLVVQYGARRIVLDQMSPAEAGELLAGVIGPERVAAEPEAAAEIVERCARLPLALRIFAERAARFPRTPLRRLAADLRDERTRLAALDAGDGDDTDLRMVFSWTYGALEPEAARLFRLLGLHPGPEVSTGAAGALLGEPDAGRVTRLLDRLTADHLLRSRSPGRYDFHDLLRAYAAERARAEGDAERDGEAALRRVLDWYLHSALDAAEHLPSGGRPFAAGPVPDGLAPHDLHDAEGAVCWYEEELANLMAATHAAAARGWHDLAWRLPRALARFFDFHVPGRAWVQVYQVAVNAARAAGEPLEEGVALNHLARALALLGRPREAARRFEDALAVARRAGERDLEGAVLVNLGTAYARLGRSADSTGCFAAALALARETGDRRLEAEALDDMAQNHNALGRYEDAASAARSAAEAATAAGDRYRRGEALRTLGTAYAGLGRHEEAVTAFLAALEVKRAFEDRRGEADVLHRLGRALVESGDPDGARSRWRESLAIFAELDDPRAADVRRSLAETGPRPAADPRQETPVT</sequence>
<evidence type="ECO:0000256" key="3">
    <source>
        <dbReference type="ARBA" id="ARBA00023125"/>
    </source>
</evidence>
<feature type="DNA-binding region" description="OmpR/PhoB-type" evidence="6">
    <location>
        <begin position="1"/>
        <end position="94"/>
    </location>
</feature>
<dbReference type="SMART" id="SM00862">
    <property type="entry name" value="Trans_reg_C"/>
    <property type="match status" value="1"/>
</dbReference>
<dbReference type="GO" id="GO:0043531">
    <property type="term" value="F:ADP binding"/>
    <property type="evidence" value="ECO:0007669"/>
    <property type="project" value="InterPro"/>
</dbReference>
<dbReference type="SUPFAM" id="SSF46894">
    <property type="entry name" value="C-terminal effector domain of the bipartite response regulators"/>
    <property type="match status" value="1"/>
</dbReference>
<name>A0A840PMT2_9ACTN</name>
<dbReference type="InterPro" id="IPR051677">
    <property type="entry name" value="AfsR-DnrI-RedD_regulator"/>
</dbReference>
<dbReference type="PROSITE" id="PS51755">
    <property type="entry name" value="OMPR_PHOB"/>
    <property type="match status" value="1"/>
</dbReference>
<protein>
    <submittedName>
        <fullName evidence="9">DNA-binding SARP family transcriptional activator</fullName>
    </submittedName>
</protein>
<dbReference type="InterPro" id="IPR005158">
    <property type="entry name" value="BTAD"/>
</dbReference>
<feature type="region of interest" description="Disordered" evidence="7">
    <location>
        <begin position="938"/>
        <end position="961"/>
    </location>
</feature>
<dbReference type="GO" id="GO:0000160">
    <property type="term" value="P:phosphorelay signal transduction system"/>
    <property type="evidence" value="ECO:0007669"/>
    <property type="project" value="InterPro"/>
</dbReference>
<dbReference type="RefSeq" id="WP_185057147.1">
    <property type="nucleotide sequence ID" value="NZ_BAABIX010000057.1"/>
</dbReference>
<comment type="caution">
    <text evidence="9">The sequence shown here is derived from an EMBL/GenBank/DDBJ whole genome shotgun (WGS) entry which is preliminary data.</text>
</comment>
<dbReference type="SUPFAM" id="SSF48452">
    <property type="entry name" value="TPR-like"/>
    <property type="match status" value="2"/>
</dbReference>
<keyword evidence="3 6" id="KW-0238">DNA-binding</keyword>
<dbReference type="InterPro" id="IPR027417">
    <property type="entry name" value="P-loop_NTPase"/>
</dbReference>
<dbReference type="SMART" id="SM01043">
    <property type="entry name" value="BTAD"/>
    <property type="match status" value="1"/>
</dbReference>
<evidence type="ECO:0000313" key="9">
    <source>
        <dbReference type="EMBL" id="MBB5140362.1"/>
    </source>
</evidence>